<accession>A0AAN8K6Z4</accession>
<evidence type="ECO:0000313" key="2">
    <source>
        <dbReference type="Proteomes" id="UP001347796"/>
    </source>
</evidence>
<keyword evidence="2" id="KW-1185">Reference proteome</keyword>
<proteinExistence type="predicted"/>
<organism evidence="1 2">
    <name type="scientific">Patella caerulea</name>
    <name type="common">Rayed Mediterranean limpet</name>
    <dbReference type="NCBI Taxonomy" id="87958"/>
    <lineage>
        <taxon>Eukaryota</taxon>
        <taxon>Metazoa</taxon>
        <taxon>Spiralia</taxon>
        <taxon>Lophotrochozoa</taxon>
        <taxon>Mollusca</taxon>
        <taxon>Gastropoda</taxon>
        <taxon>Patellogastropoda</taxon>
        <taxon>Patelloidea</taxon>
        <taxon>Patellidae</taxon>
        <taxon>Patella</taxon>
    </lineage>
</organism>
<reference evidence="1 2" key="1">
    <citation type="submission" date="2024-01" db="EMBL/GenBank/DDBJ databases">
        <title>The genome of the rayed Mediterranean limpet Patella caerulea (Linnaeus, 1758).</title>
        <authorList>
            <person name="Anh-Thu Weber A."/>
            <person name="Halstead-Nussloch G."/>
        </authorList>
    </citation>
    <scope>NUCLEOTIDE SEQUENCE [LARGE SCALE GENOMIC DNA]</scope>
    <source>
        <strain evidence="1">AATW-2023a</strain>
        <tissue evidence="1">Whole specimen</tissue>
    </source>
</reference>
<name>A0AAN8K6Z4_PATCE</name>
<sequence length="84" mass="9990">MDYLIENREDASSVLGKYTILENLRTEYTFCYKDCLWKYQKLPASGRVRENLRKEEAFCYRKYQKLPAIGQSAYIPSLDLHTEN</sequence>
<gene>
    <name evidence="1" type="ORF">SNE40_005136</name>
</gene>
<dbReference type="AlphaFoldDB" id="A0AAN8K6Z4"/>
<dbReference type="EMBL" id="JAZGQO010000003">
    <property type="protein sequence ID" value="KAK6189094.1"/>
    <property type="molecule type" value="Genomic_DNA"/>
</dbReference>
<dbReference type="Proteomes" id="UP001347796">
    <property type="component" value="Unassembled WGS sequence"/>
</dbReference>
<comment type="caution">
    <text evidence="1">The sequence shown here is derived from an EMBL/GenBank/DDBJ whole genome shotgun (WGS) entry which is preliminary data.</text>
</comment>
<evidence type="ECO:0000313" key="1">
    <source>
        <dbReference type="EMBL" id="KAK6189094.1"/>
    </source>
</evidence>
<protein>
    <submittedName>
        <fullName evidence="1">Uncharacterized protein</fullName>
    </submittedName>
</protein>